<sequence length="1057" mass="119096">MKKCCALLCLSLVHLLAFSQSKVLWQIGDKDHSGKEFKLASNNEYTSFIQNFGGENLCYSIGYSQPDKHWSYVLPGPLDSWAGGGYWAGFYPRHFPRIFFNLNKTSAKTGYRLVINFADANNKPGTVFRIDINGHQQEIALKPGSGKGINGDFNSAIPQSLSIPIAASWVKEGMNTIQMANIKGSWAAFDNLEFYAHQAETIVKGTSSLIVSVKPANFEMIKAGKRTQPLLIDINQIDQDQELKIMLDGKLVAKRVVEQGHSILEVPMAVVNQQKSSIVKVISNDQVIYSGKISRSKQQLHTPSDDVDLLMGTGNSRWMFKPGPALPFSMVQIAPDNQDEVWKAGYEYTVDNIMGFSHFSDWTMSGLLLMPTSGPLQVDPGTEEDPDRGYRSRIDKTTESAKVGKYSVFMTDTKIKAEISATRHAAIQRYTFPKLDTAWILIDLFTPTEYPQNLVDAVVTKVGNQKIEGHATYYNAFTGYSLQQQYTVYFVLEFDKPFKSMGGWVNEGVKPVKGYISEWNRKHEFTSKPVITNEIDRIKGKGDAGVFLNFATKKGEQIQVRSGVSLVDMAGARNNLNTELTMPFGWNFEKVVANARTIWDEYLGRIEIETDDHLQRKKFYTNLYRAIGAKAIWSDVDGRYVDENEEIKTLELPGDVIVSGEYWNTFWNNQPLFNLVAPEFSSKWARSAISLYKNSGWFNTDPAGIEHSGVMVAMHVASQIQSAWESGIRDFDIDLAYGGLKKMMTMAPQKYAGGGTVGVEDIVPYMKYGYIPQGMGEVSNTMEYSFDDWTLSQMALSLNKTEDCKYFLKRSESWKTLMDSKTGFIRPKDKEGNWVTPFDPYHTPGFVEGNAFNYTWFVPQDPQSLITMMGKDRFVERLNTAMEKSAIANFNAAGDNFELFPVNHGNEPTMQVSYLFNWAKKPWLTQKWNRAIQEQYYGTTPYDGYLGDEDLGQMSSWFIMSTLGLFQMDGGTSIGSYYELGSPRYPKAIIKLDHKYNRGAEFIIEAKNASKNNKYIQSATLNGKPIAGFRILQAEVLKGGKLLLDMGPEPNKRWGLE</sequence>
<dbReference type="InterPro" id="IPR012939">
    <property type="entry name" value="Glyco_hydro_92"/>
</dbReference>
<evidence type="ECO:0000259" key="5">
    <source>
        <dbReference type="Pfam" id="PF07971"/>
    </source>
</evidence>
<keyword evidence="4" id="KW-0732">Signal</keyword>
<feature type="domain" description="Rhamnogalacturonan lyase" evidence="6">
    <location>
        <begin position="24"/>
        <end position="190"/>
    </location>
</feature>
<feature type="signal peptide" evidence="4">
    <location>
        <begin position="1"/>
        <end position="19"/>
    </location>
</feature>
<dbReference type="InterPro" id="IPR050883">
    <property type="entry name" value="PNGase"/>
</dbReference>
<dbReference type="InterPro" id="IPR014718">
    <property type="entry name" value="GH-type_carb-bd"/>
</dbReference>
<dbReference type="InterPro" id="IPR008928">
    <property type="entry name" value="6-hairpin_glycosidase_sf"/>
</dbReference>
<dbReference type="NCBIfam" id="TIGR01180">
    <property type="entry name" value="aman2_put"/>
    <property type="match status" value="1"/>
</dbReference>
<dbReference type="SUPFAM" id="SSF48208">
    <property type="entry name" value="Six-hairpin glycosidases"/>
    <property type="match status" value="1"/>
</dbReference>
<dbReference type="Gene3D" id="1.20.1050.60">
    <property type="entry name" value="alpha-1,2-mannosidase"/>
    <property type="match status" value="1"/>
</dbReference>
<feature type="chain" id="PRO_5047484115" description="Glycoside hydrolase family 92 protein" evidence="4">
    <location>
        <begin position="20"/>
        <end position="1057"/>
    </location>
</feature>
<dbReference type="InterPro" id="IPR005887">
    <property type="entry name" value="GH92_a_mannosidase_put"/>
</dbReference>
<dbReference type="PANTHER" id="PTHR12143">
    <property type="entry name" value="PEPTIDE N-GLYCANASE PNGASE -RELATED"/>
    <property type="match status" value="1"/>
</dbReference>
<dbReference type="RefSeq" id="WP_182952731.1">
    <property type="nucleotide sequence ID" value="NZ_WNXC01000001.1"/>
</dbReference>
<dbReference type="Gene3D" id="2.70.98.10">
    <property type="match status" value="1"/>
</dbReference>
<dbReference type="Pfam" id="PF17678">
    <property type="entry name" value="Glyco_hydro_92N"/>
    <property type="match status" value="1"/>
</dbReference>
<evidence type="ECO:0008006" key="10">
    <source>
        <dbReference type="Google" id="ProtNLM"/>
    </source>
</evidence>
<evidence type="ECO:0000313" key="8">
    <source>
        <dbReference type="EMBL" id="MBB2147454.1"/>
    </source>
</evidence>
<dbReference type="PANTHER" id="PTHR12143:SF39">
    <property type="entry name" value="SECRETED PROTEIN"/>
    <property type="match status" value="1"/>
</dbReference>
<dbReference type="InterPro" id="IPR029411">
    <property type="entry name" value="RG-lyase_III"/>
</dbReference>
<dbReference type="Gene3D" id="3.30.2080.10">
    <property type="entry name" value="GH92 mannosidase domain"/>
    <property type="match status" value="1"/>
</dbReference>
<dbReference type="Proteomes" id="UP000636110">
    <property type="component" value="Unassembled WGS sequence"/>
</dbReference>
<proteinExistence type="predicted"/>
<comment type="subunit">
    <text evidence="2">Monomer.</text>
</comment>
<evidence type="ECO:0000313" key="9">
    <source>
        <dbReference type="Proteomes" id="UP000636110"/>
    </source>
</evidence>
<comment type="caution">
    <text evidence="8">The sequence shown here is derived from an EMBL/GenBank/DDBJ whole genome shotgun (WGS) entry which is preliminary data.</text>
</comment>
<dbReference type="EMBL" id="WNXC01000001">
    <property type="protein sequence ID" value="MBB2147454.1"/>
    <property type="molecule type" value="Genomic_DNA"/>
</dbReference>
<feature type="domain" description="Glycosyl hydrolase family 92" evidence="5">
    <location>
        <begin position="571"/>
        <end position="1048"/>
    </location>
</feature>
<dbReference type="SUPFAM" id="SSF49785">
    <property type="entry name" value="Galactose-binding domain-like"/>
    <property type="match status" value="1"/>
</dbReference>
<gene>
    <name evidence="8" type="ORF">GM920_00890</name>
</gene>
<evidence type="ECO:0000256" key="1">
    <source>
        <dbReference type="ARBA" id="ARBA00001913"/>
    </source>
</evidence>
<evidence type="ECO:0000259" key="6">
    <source>
        <dbReference type="Pfam" id="PF14683"/>
    </source>
</evidence>
<dbReference type="InterPro" id="IPR008979">
    <property type="entry name" value="Galactose-bd-like_sf"/>
</dbReference>
<evidence type="ECO:0000256" key="2">
    <source>
        <dbReference type="ARBA" id="ARBA00011245"/>
    </source>
</evidence>
<reference evidence="8 9" key="1">
    <citation type="submission" date="2019-11" db="EMBL/GenBank/DDBJ databases">
        <title>Description of Pedobacter sp. LMG 31462T.</title>
        <authorList>
            <person name="Carlier A."/>
            <person name="Qi S."/>
            <person name="Vandamme P."/>
        </authorList>
    </citation>
    <scope>NUCLEOTIDE SEQUENCE [LARGE SCALE GENOMIC DNA]</scope>
    <source>
        <strain evidence="8 9">LMG 31462</strain>
    </source>
</reference>
<dbReference type="Gene3D" id="2.60.120.260">
    <property type="entry name" value="Galactose-binding domain-like"/>
    <property type="match status" value="1"/>
</dbReference>
<keyword evidence="9" id="KW-1185">Reference proteome</keyword>
<dbReference type="InterPro" id="IPR041371">
    <property type="entry name" value="GH92_N"/>
</dbReference>
<dbReference type="Pfam" id="PF14683">
    <property type="entry name" value="CBM-like"/>
    <property type="match status" value="1"/>
</dbReference>
<evidence type="ECO:0000256" key="3">
    <source>
        <dbReference type="ARBA" id="ARBA00022837"/>
    </source>
</evidence>
<dbReference type="Gene3D" id="1.20.1610.10">
    <property type="entry name" value="alpha-1,2-mannosidases domains"/>
    <property type="match status" value="1"/>
</dbReference>
<protein>
    <recommendedName>
        <fullName evidence="10">Glycoside hydrolase family 92 protein</fullName>
    </recommendedName>
</protein>
<dbReference type="Pfam" id="PF07971">
    <property type="entry name" value="Glyco_hydro_92"/>
    <property type="match status" value="1"/>
</dbReference>
<evidence type="ECO:0000256" key="4">
    <source>
        <dbReference type="SAM" id="SignalP"/>
    </source>
</evidence>
<organism evidence="8 9">
    <name type="scientific">Pedobacter gandavensis</name>
    <dbReference type="NCBI Taxonomy" id="2679963"/>
    <lineage>
        <taxon>Bacteria</taxon>
        <taxon>Pseudomonadati</taxon>
        <taxon>Bacteroidota</taxon>
        <taxon>Sphingobacteriia</taxon>
        <taxon>Sphingobacteriales</taxon>
        <taxon>Sphingobacteriaceae</taxon>
        <taxon>Pedobacter</taxon>
    </lineage>
</organism>
<feature type="domain" description="Glycosyl hydrolase family 92 N-terminal" evidence="7">
    <location>
        <begin position="307"/>
        <end position="565"/>
    </location>
</feature>
<evidence type="ECO:0000259" key="7">
    <source>
        <dbReference type="Pfam" id="PF17678"/>
    </source>
</evidence>
<comment type="cofactor">
    <cofactor evidence="1">
        <name>Ca(2+)</name>
        <dbReference type="ChEBI" id="CHEBI:29108"/>
    </cofactor>
</comment>
<keyword evidence="3" id="KW-0106">Calcium</keyword>
<accession>A0ABR6EQD2</accession>
<name>A0ABR6EQD2_9SPHI</name>